<dbReference type="GO" id="GO:0005886">
    <property type="term" value="C:plasma membrane"/>
    <property type="evidence" value="ECO:0007669"/>
    <property type="project" value="TreeGrafter"/>
</dbReference>
<comment type="caution">
    <text evidence="5">The sequence shown here is derived from an EMBL/GenBank/DDBJ whole genome shotgun (WGS) entry which is preliminary data.</text>
</comment>
<keyword evidence="6" id="KW-1185">Reference proteome</keyword>
<evidence type="ECO:0000259" key="4">
    <source>
        <dbReference type="SMART" id="SM01017"/>
    </source>
</evidence>
<comment type="similarity">
    <text evidence="1">Belongs to the arrestin family.</text>
</comment>
<dbReference type="GO" id="GO:0070086">
    <property type="term" value="P:ubiquitin-dependent endocytosis"/>
    <property type="evidence" value="ECO:0007669"/>
    <property type="project" value="TreeGrafter"/>
</dbReference>
<comment type="subunit">
    <text evidence="2">Interacts with hulA.</text>
</comment>
<accession>A0A2P5I119</accession>
<dbReference type="PANTHER" id="PTHR11188">
    <property type="entry name" value="ARRESTIN DOMAIN CONTAINING PROTEIN"/>
    <property type="match status" value="1"/>
</dbReference>
<evidence type="ECO:0000256" key="3">
    <source>
        <dbReference type="SAM" id="MobiDB-lite"/>
    </source>
</evidence>
<dbReference type="InterPro" id="IPR011022">
    <property type="entry name" value="Arrestin_C-like"/>
</dbReference>
<dbReference type="AlphaFoldDB" id="A0A2P5I119"/>
<dbReference type="GO" id="GO:0031625">
    <property type="term" value="F:ubiquitin protein ligase binding"/>
    <property type="evidence" value="ECO:0007669"/>
    <property type="project" value="TreeGrafter"/>
</dbReference>
<gene>
    <name evidence="5" type="ORF">DHEL01_v205388</name>
</gene>
<evidence type="ECO:0000256" key="2">
    <source>
        <dbReference type="ARBA" id="ARBA00038766"/>
    </source>
</evidence>
<dbReference type="FunCoup" id="A0A2P5I119">
    <property type="interactions" value="81"/>
</dbReference>
<dbReference type="InterPro" id="IPR011021">
    <property type="entry name" value="Arrestin-like_N"/>
</dbReference>
<dbReference type="InterPro" id="IPR014752">
    <property type="entry name" value="Arrestin-like_C"/>
</dbReference>
<feature type="domain" description="Arrestin C-terminal-like" evidence="4">
    <location>
        <begin position="194"/>
        <end position="346"/>
    </location>
</feature>
<feature type="compositionally biased region" description="Polar residues" evidence="3">
    <location>
        <begin position="446"/>
        <end position="458"/>
    </location>
</feature>
<feature type="region of interest" description="Disordered" evidence="3">
    <location>
        <begin position="568"/>
        <end position="587"/>
    </location>
</feature>
<organism evidence="5 6">
    <name type="scientific">Diaporthe helianthi</name>
    <dbReference type="NCBI Taxonomy" id="158607"/>
    <lineage>
        <taxon>Eukaryota</taxon>
        <taxon>Fungi</taxon>
        <taxon>Dikarya</taxon>
        <taxon>Ascomycota</taxon>
        <taxon>Pezizomycotina</taxon>
        <taxon>Sordariomycetes</taxon>
        <taxon>Sordariomycetidae</taxon>
        <taxon>Diaporthales</taxon>
        <taxon>Diaporthaceae</taxon>
        <taxon>Diaporthe</taxon>
    </lineage>
</organism>
<evidence type="ECO:0000313" key="5">
    <source>
        <dbReference type="EMBL" id="POS76223.1"/>
    </source>
</evidence>
<dbReference type="InterPro" id="IPR050357">
    <property type="entry name" value="Arrestin_domain-protein"/>
</dbReference>
<dbReference type="GO" id="GO:0030674">
    <property type="term" value="F:protein-macromolecule adaptor activity"/>
    <property type="evidence" value="ECO:0007669"/>
    <property type="project" value="TreeGrafter"/>
</dbReference>
<dbReference type="Proteomes" id="UP000094444">
    <property type="component" value="Unassembled WGS sequence"/>
</dbReference>
<name>A0A2P5I119_DIAHE</name>
<evidence type="ECO:0000256" key="1">
    <source>
        <dbReference type="ARBA" id="ARBA00005298"/>
    </source>
</evidence>
<feature type="compositionally biased region" description="Polar residues" evidence="3">
    <location>
        <begin position="488"/>
        <end position="501"/>
    </location>
</feature>
<dbReference type="PANTHER" id="PTHR11188:SF17">
    <property type="entry name" value="FI21816P1"/>
    <property type="match status" value="1"/>
</dbReference>
<dbReference type="EMBL" id="MAVT02000393">
    <property type="protein sequence ID" value="POS76223.1"/>
    <property type="molecule type" value="Genomic_DNA"/>
</dbReference>
<dbReference type="Pfam" id="PF02752">
    <property type="entry name" value="Arrestin_C"/>
    <property type="match status" value="1"/>
</dbReference>
<dbReference type="InParanoid" id="A0A2P5I119"/>
<feature type="compositionally biased region" description="Pro residues" evidence="3">
    <location>
        <begin position="470"/>
        <end position="486"/>
    </location>
</feature>
<evidence type="ECO:0000313" key="6">
    <source>
        <dbReference type="Proteomes" id="UP000094444"/>
    </source>
</evidence>
<dbReference type="Gene3D" id="2.60.40.640">
    <property type="match status" value="1"/>
</dbReference>
<protein>
    <recommendedName>
        <fullName evidence="4">Arrestin C-terminal-like domain-containing protein</fullName>
    </recommendedName>
</protein>
<dbReference type="Pfam" id="PF00339">
    <property type="entry name" value="Arrestin_N"/>
    <property type="match status" value="1"/>
</dbReference>
<reference evidence="5" key="1">
    <citation type="submission" date="2017-09" db="EMBL/GenBank/DDBJ databases">
        <title>Polyketide synthases of a Diaporthe helianthi virulent isolate.</title>
        <authorList>
            <person name="Baroncelli R."/>
        </authorList>
    </citation>
    <scope>NUCLEOTIDE SEQUENCE [LARGE SCALE GENOMIC DNA]</scope>
    <source>
        <strain evidence="5">7/96</strain>
    </source>
</reference>
<dbReference type="STRING" id="158607.A0A2P5I119"/>
<proteinExistence type="inferred from homology"/>
<sequence length="620" mass="68465">MQSTHGLRMPSFNPIANVTGRNAYTLFEIRLENDFLVFRGNDHESSGQLLKGTVVLCLPQALKVDDVHLQLVGTERLNWTDARVTPTGISNQKVDRTNIFFQHRWKPFVGGNSGKSTVLEKGNYEWPFELMLPGDFCESIEGMPEASITYHLKATVARGKLAYDLHAKKRVRIIRTLESSALEFLHAMSVENIWPNKVEYSVVIPTKAIVFGSSIPLETRFTPLLKGLEIGDINCRLMEVHEIMLTTMQGHSIREHKREREVAHWTLTVNRDEHWNDMIEDSGQEGWVLNANLDLPRKLGKCMQDTNVHGIKIRHKLKMVVALHNPDGHVSELRATLPVTIFISPNMPLDDEGNLVRQSPTETNPAQRMQGIAPPGYGEHVLDQLYDEVDMNGLHSGFQTPAVQSGVNTPFYAMSRAGSAENLHQMAGMAVPPAALSSRLQDVSLNASDRSQSYQSLSGATTGGATTPHSQPPPADSIHNSPPPSAPLSRSNSGEDQSGINTPEHVEMESLSKVPSYTTAIKTPARPIITGEGLSLPNYDSVVSAPTTPTAHSSTQAINPLDSIPEAATTENMNQPPPRPRPSRRQTSLGFSNLLHHHHFGVDDDGRRRLHLLQARAQPS</sequence>
<dbReference type="SMART" id="SM01017">
    <property type="entry name" value="Arrestin_C"/>
    <property type="match status" value="1"/>
</dbReference>
<dbReference type="GO" id="GO:0005829">
    <property type="term" value="C:cytosol"/>
    <property type="evidence" value="ECO:0007669"/>
    <property type="project" value="TreeGrafter"/>
</dbReference>
<dbReference type="OrthoDB" id="2333384at2759"/>
<feature type="region of interest" description="Disordered" evidence="3">
    <location>
        <begin position="446"/>
        <end position="501"/>
    </location>
</feature>
<dbReference type="InterPro" id="IPR014756">
    <property type="entry name" value="Ig_E-set"/>
</dbReference>
<dbReference type="SUPFAM" id="SSF81296">
    <property type="entry name" value="E set domains"/>
    <property type="match status" value="1"/>
</dbReference>